<evidence type="ECO:0000313" key="2">
    <source>
        <dbReference type="Proteomes" id="UP000604046"/>
    </source>
</evidence>
<dbReference type="Proteomes" id="UP000604046">
    <property type="component" value="Unassembled WGS sequence"/>
</dbReference>
<comment type="caution">
    <text evidence="1">The sequence shown here is derived from an EMBL/GenBank/DDBJ whole genome shotgun (WGS) entry which is preliminary data.</text>
</comment>
<organism evidence="1 2">
    <name type="scientific">Symbiodinium natans</name>
    <dbReference type="NCBI Taxonomy" id="878477"/>
    <lineage>
        <taxon>Eukaryota</taxon>
        <taxon>Sar</taxon>
        <taxon>Alveolata</taxon>
        <taxon>Dinophyceae</taxon>
        <taxon>Suessiales</taxon>
        <taxon>Symbiodiniaceae</taxon>
        <taxon>Symbiodinium</taxon>
    </lineage>
</organism>
<dbReference type="EMBL" id="CAJNDS010002321">
    <property type="protein sequence ID" value="CAE7430296.1"/>
    <property type="molecule type" value="Genomic_DNA"/>
</dbReference>
<proteinExistence type="predicted"/>
<reference evidence="1" key="1">
    <citation type="submission" date="2021-02" db="EMBL/GenBank/DDBJ databases">
        <authorList>
            <person name="Dougan E. K."/>
            <person name="Rhodes N."/>
            <person name="Thang M."/>
            <person name="Chan C."/>
        </authorList>
    </citation>
    <scope>NUCLEOTIDE SEQUENCE</scope>
</reference>
<protein>
    <submittedName>
        <fullName evidence="1">Uncharacterized protein</fullName>
    </submittedName>
</protein>
<dbReference type="AlphaFoldDB" id="A0A812RA36"/>
<name>A0A812RA36_9DINO</name>
<evidence type="ECO:0000313" key="1">
    <source>
        <dbReference type="EMBL" id="CAE7430296.1"/>
    </source>
</evidence>
<sequence length="205" mass="23346">MPASCMLIPLSTGVFQFRSQQQQDNITEAIFTGDSATRWQKEVYMNLPYRHALDGEVLLLRRYLEAELLGSVTWLRTMFLYAGFKGWWNKRTALGCCLRLRHQAGIVFKWCHHVIAEQDSKAYLRSICRIQTNREKAVLRVLKVSPGTSTDLCAALYGSGTAAMMARELIEQHLEDLRAQGRAKSSEGFLGTIWWEAVTFLPLEA</sequence>
<accession>A0A812RA36</accession>
<keyword evidence="2" id="KW-1185">Reference proteome</keyword>
<gene>
    <name evidence="1" type="ORF">SNAT2548_LOCUS23386</name>
</gene>